<dbReference type="Proteomes" id="UP000432516">
    <property type="component" value="Unassembled WGS sequence"/>
</dbReference>
<dbReference type="InterPro" id="IPR029141">
    <property type="entry name" value="FimA_N"/>
</dbReference>
<comment type="caution">
    <text evidence="7">The sequence shown here is derived from an EMBL/GenBank/DDBJ whole genome shotgun (WGS) entry which is preliminary data.</text>
</comment>
<dbReference type="AlphaFoldDB" id="A0A3D9AB30"/>
<evidence type="ECO:0000313" key="9">
    <source>
        <dbReference type="Proteomes" id="UP000461276"/>
    </source>
</evidence>
<evidence type="ECO:0000256" key="1">
    <source>
        <dbReference type="ARBA" id="ARBA00004561"/>
    </source>
</evidence>
<dbReference type="Proteomes" id="UP000461276">
    <property type="component" value="Unassembled WGS sequence"/>
</dbReference>
<dbReference type="Gene3D" id="2.60.40.3690">
    <property type="match status" value="1"/>
</dbReference>
<feature type="domain" description="Major fimbrial subunit protein N-terminal" evidence="5">
    <location>
        <begin position="30"/>
        <end position="183"/>
    </location>
</feature>
<comment type="subcellular location">
    <subcellularLocation>
        <location evidence="1">Fimbrium</location>
    </subcellularLocation>
</comment>
<evidence type="ECO:0000256" key="2">
    <source>
        <dbReference type="ARBA" id="ARBA00006011"/>
    </source>
</evidence>
<evidence type="ECO:0000313" key="6">
    <source>
        <dbReference type="EMBL" id="MRY93530.1"/>
    </source>
</evidence>
<keyword evidence="4" id="KW-0281">Fimbrium</keyword>
<proteinExistence type="inferred from homology"/>
<evidence type="ECO:0000313" key="7">
    <source>
        <dbReference type="EMBL" id="MRZ55109.1"/>
    </source>
</evidence>
<comment type="similarity">
    <text evidence="2">Belongs to the bacteroidetes fimbrillin superfamily. FimA/Mfa1 family.</text>
</comment>
<dbReference type="EMBL" id="WKMY01000005">
    <property type="protein sequence ID" value="MRY93530.1"/>
    <property type="molecule type" value="Genomic_DNA"/>
</dbReference>
<protein>
    <submittedName>
        <fullName evidence="7">Fimbrial protein</fullName>
    </submittedName>
</protein>
<evidence type="ECO:0000259" key="5">
    <source>
        <dbReference type="Pfam" id="PF06321"/>
    </source>
</evidence>
<organism evidence="7 8">
    <name type="scientific">Parabacteroides distasonis</name>
    <dbReference type="NCBI Taxonomy" id="823"/>
    <lineage>
        <taxon>Bacteria</taxon>
        <taxon>Pseudomonadati</taxon>
        <taxon>Bacteroidota</taxon>
        <taxon>Bacteroidia</taxon>
        <taxon>Bacteroidales</taxon>
        <taxon>Tannerellaceae</taxon>
        <taxon>Parabacteroides</taxon>
    </lineage>
</organism>
<sequence>MIACVFAACSNEDDPIPSVDPTPTPEAGTADLTIVVKNLTKSTQTKAGEDENAKEGEAKIYNLFVALYNEDGTFLQVSDLTANEDEEVTDSNNEIQFKGLKAGASYRALAFANVPKDALTATANSFELTSAYYVFSGEGANGLPMSSGISPKFTLAEGENYYGYSNTTGGHSIESGKPLGLIRNVARVELNALDLDMTKVKVDGSQKYKSGTIKFVPKDVFVLHGRTKAKVADQSQSNTEWFNLPDKVWGNIATTYETADGDDYYSGTNSSNSFGRFAGTVDAANYIKALSTAETTYTQNWDGTAITGSKAITLANSLYFYVLPNDQTKAAREQEDPEEEGQAFVLDKTTLASELVISGEVYIKAIMNDNTSWTFGEESTPVLRYWPIKIGIDGLDSEDTYYGQVHRNVVYNISATIAGNGYADPTLPKGDPTADLFVKTMVMNWGTATQAPVIE</sequence>
<name>A0A3D9AB30_PARDI</name>
<dbReference type="Pfam" id="PF06321">
    <property type="entry name" value="P_gingi_FimA"/>
    <property type="match status" value="1"/>
</dbReference>
<evidence type="ECO:0000256" key="4">
    <source>
        <dbReference type="ARBA" id="ARBA00023263"/>
    </source>
</evidence>
<gene>
    <name evidence="6" type="ORF">GKD67_09880</name>
    <name evidence="7" type="ORF">GKD68_10130</name>
</gene>
<reference evidence="8 9" key="1">
    <citation type="journal article" date="2019" name="Nat. Med.">
        <title>A library of human gut bacterial isolates paired with longitudinal multiomics data enables mechanistic microbiome research.</title>
        <authorList>
            <person name="Poyet M."/>
            <person name="Groussin M."/>
            <person name="Gibbons S.M."/>
            <person name="Avila-Pacheco J."/>
            <person name="Jiang X."/>
            <person name="Kearney S.M."/>
            <person name="Perrotta A.R."/>
            <person name="Berdy B."/>
            <person name="Zhao S."/>
            <person name="Lieberman T.D."/>
            <person name="Swanson P.K."/>
            <person name="Smith M."/>
            <person name="Roesemann S."/>
            <person name="Alexander J.E."/>
            <person name="Rich S.A."/>
            <person name="Livny J."/>
            <person name="Vlamakis H."/>
            <person name="Clish C."/>
            <person name="Bullock K."/>
            <person name="Deik A."/>
            <person name="Scott J."/>
            <person name="Pierce K.A."/>
            <person name="Xavier R.J."/>
            <person name="Alm E.J."/>
        </authorList>
    </citation>
    <scope>NUCLEOTIDE SEQUENCE [LARGE SCALE GENOMIC DNA]</scope>
    <source>
        <strain evidence="7 8">BIOML-A2</strain>
        <strain evidence="6 9">BIOML-A9</strain>
    </source>
</reference>
<accession>A0A3D9AB30</accession>
<dbReference type="EMBL" id="WKNE01000006">
    <property type="protein sequence ID" value="MRZ55109.1"/>
    <property type="molecule type" value="Genomic_DNA"/>
</dbReference>
<dbReference type="GO" id="GO:0009289">
    <property type="term" value="C:pilus"/>
    <property type="evidence" value="ECO:0007669"/>
    <property type="project" value="UniProtKB-SubCell"/>
</dbReference>
<dbReference type="Gene3D" id="2.60.40.2580">
    <property type="match status" value="1"/>
</dbReference>
<keyword evidence="3" id="KW-0732">Signal</keyword>
<evidence type="ECO:0000256" key="3">
    <source>
        <dbReference type="ARBA" id="ARBA00022729"/>
    </source>
</evidence>
<evidence type="ECO:0000313" key="8">
    <source>
        <dbReference type="Proteomes" id="UP000432516"/>
    </source>
</evidence>